<dbReference type="Proteomes" id="UP000018781">
    <property type="component" value="Plasmid unnamed"/>
</dbReference>
<evidence type="ECO:0000313" key="2">
    <source>
        <dbReference type="Proteomes" id="UP000018781"/>
    </source>
</evidence>
<dbReference type="AlphaFoldDB" id="V9XQ92"/>
<gene>
    <name evidence="1" type="ORF">Y013_24680</name>
</gene>
<name>V9XQ92_9NOCA</name>
<reference evidence="1 2" key="1">
    <citation type="journal article" date="2014" name="Genome Announc.">
        <title>Complete Genome of Rhodococcus pyridinivorans SB3094, a Methyl-Ethyl-Ketone-Degrading Bacterium Used for Bioaugmentation.</title>
        <authorList>
            <person name="Dueholm M.S."/>
            <person name="Albertsen M."/>
            <person name="D'Imperio S."/>
            <person name="Tale V.P."/>
            <person name="Lewis D."/>
            <person name="Nielsen P.H."/>
            <person name="Nielsen J.L."/>
        </authorList>
    </citation>
    <scope>NUCLEOTIDE SEQUENCE [LARGE SCALE GENOMIC DNA]</scope>
    <source>
        <strain evidence="2">SB3094</strain>
        <plasmid evidence="2">1</plasmid>
    </source>
</reference>
<dbReference type="EMBL" id="CP006997">
    <property type="protein sequence ID" value="AHD24224.1"/>
    <property type="molecule type" value="Genomic_DNA"/>
</dbReference>
<dbReference type="PATRIC" id="fig|1435356.3.peg.4977"/>
<dbReference type="KEGG" id="rpy:Y013_24680"/>
<evidence type="ECO:0000313" key="1">
    <source>
        <dbReference type="EMBL" id="AHD24224.1"/>
    </source>
</evidence>
<dbReference type="HOGENOM" id="CLU_3347968_0_0_11"/>
<protein>
    <submittedName>
        <fullName evidence="1">Uncharacterized protein</fullName>
    </submittedName>
</protein>
<proteinExistence type="predicted"/>
<keyword evidence="1" id="KW-0614">Plasmid</keyword>
<geneLocation type="plasmid" evidence="2">
    <name>1</name>
</geneLocation>
<organism evidence="1 2">
    <name type="scientific">Rhodococcus pyridinivorans SB3094</name>
    <dbReference type="NCBI Taxonomy" id="1435356"/>
    <lineage>
        <taxon>Bacteria</taxon>
        <taxon>Bacillati</taxon>
        <taxon>Actinomycetota</taxon>
        <taxon>Actinomycetes</taxon>
        <taxon>Mycobacteriales</taxon>
        <taxon>Nocardiaceae</taxon>
        <taxon>Rhodococcus</taxon>
    </lineage>
</organism>
<sequence length="37" mass="4391">MHRRQNAVAEDRQQFGIDLGYMFERHFQDFGSTGICE</sequence>
<accession>V9XQ92</accession>